<organism evidence="1 2">
    <name type="scientific">Mya arenaria</name>
    <name type="common">Soft-shell clam</name>
    <dbReference type="NCBI Taxonomy" id="6604"/>
    <lineage>
        <taxon>Eukaryota</taxon>
        <taxon>Metazoa</taxon>
        <taxon>Spiralia</taxon>
        <taxon>Lophotrochozoa</taxon>
        <taxon>Mollusca</taxon>
        <taxon>Bivalvia</taxon>
        <taxon>Autobranchia</taxon>
        <taxon>Heteroconchia</taxon>
        <taxon>Euheterodonta</taxon>
        <taxon>Imparidentia</taxon>
        <taxon>Neoheterodontei</taxon>
        <taxon>Myida</taxon>
        <taxon>Myoidea</taxon>
        <taxon>Myidae</taxon>
        <taxon>Mya</taxon>
    </lineage>
</organism>
<dbReference type="EMBL" id="CP111014">
    <property type="protein sequence ID" value="WAQ97799.1"/>
    <property type="molecule type" value="Genomic_DNA"/>
</dbReference>
<dbReference type="Gene3D" id="2.80.10.70">
    <property type="entry name" value="Spindlin/Ssty"/>
    <property type="match status" value="1"/>
</dbReference>
<proteinExistence type="predicted"/>
<dbReference type="Proteomes" id="UP001164746">
    <property type="component" value="Chromosome 3"/>
</dbReference>
<protein>
    <submittedName>
        <fullName evidence="1">Uncharacterized protein</fullName>
    </submittedName>
</protein>
<evidence type="ECO:0000313" key="1">
    <source>
        <dbReference type="EMBL" id="WAQ97799.1"/>
    </source>
</evidence>
<gene>
    <name evidence="1" type="ORF">MAR_022172</name>
</gene>
<reference evidence="1" key="1">
    <citation type="submission" date="2022-11" db="EMBL/GenBank/DDBJ databases">
        <title>Centuries of genome instability and evolution in soft-shell clam transmissible cancer (bioRxiv).</title>
        <authorList>
            <person name="Hart S.F.M."/>
            <person name="Yonemitsu M.A."/>
            <person name="Giersch R.M."/>
            <person name="Beal B.F."/>
            <person name="Arriagada G."/>
            <person name="Davis B.W."/>
            <person name="Ostrander E.A."/>
            <person name="Goff S.P."/>
            <person name="Metzger M.J."/>
        </authorList>
    </citation>
    <scope>NUCLEOTIDE SEQUENCE</scope>
    <source>
        <strain evidence="1">MELC-2E11</strain>
        <tissue evidence="1">Siphon/mantle</tissue>
    </source>
</reference>
<evidence type="ECO:0000313" key="2">
    <source>
        <dbReference type="Proteomes" id="UP001164746"/>
    </source>
</evidence>
<feature type="non-terminal residue" evidence="1">
    <location>
        <position position="1"/>
    </location>
</feature>
<accession>A0ABY7DJC9</accession>
<name>A0ABY7DJC9_MYAAR</name>
<sequence>MIEYLLWQTEKEIENQLRFRQHVLQQDPSDKTLFNFTKTVDGKKKNRSVDQLIVNLKNVVHHAHVKDTSQGQKHILVGKRVRKFFRNEDDLFTWYNGKVVSH</sequence>
<keyword evidence="2" id="KW-1185">Reference proteome</keyword>
<dbReference type="InterPro" id="IPR042567">
    <property type="entry name" value="SPIN/Ssty_sf"/>
</dbReference>